<reference evidence="2" key="1">
    <citation type="submission" date="2011-08" db="EMBL/GenBank/DDBJ databases">
        <authorList>
            <person name="Rombauts S."/>
        </authorList>
    </citation>
    <scope>NUCLEOTIDE SEQUENCE</scope>
    <source>
        <strain evidence="2">London</strain>
    </source>
</reference>
<evidence type="ECO:0000313" key="1">
    <source>
        <dbReference type="EnsemblMetazoa" id="tetur22g02240.1"/>
    </source>
</evidence>
<dbReference type="Proteomes" id="UP000015104">
    <property type="component" value="Unassembled WGS sequence"/>
</dbReference>
<evidence type="ECO:0000313" key="2">
    <source>
        <dbReference type="Proteomes" id="UP000015104"/>
    </source>
</evidence>
<accession>T1KV31</accession>
<keyword evidence="2" id="KW-1185">Reference proteome</keyword>
<organism evidence="1 2">
    <name type="scientific">Tetranychus urticae</name>
    <name type="common">Two-spotted spider mite</name>
    <dbReference type="NCBI Taxonomy" id="32264"/>
    <lineage>
        <taxon>Eukaryota</taxon>
        <taxon>Metazoa</taxon>
        <taxon>Ecdysozoa</taxon>
        <taxon>Arthropoda</taxon>
        <taxon>Chelicerata</taxon>
        <taxon>Arachnida</taxon>
        <taxon>Acari</taxon>
        <taxon>Acariformes</taxon>
        <taxon>Trombidiformes</taxon>
        <taxon>Prostigmata</taxon>
        <taxon>Eleutherengona</taxon>
        <taxon>Raphignathae</taxon>
        <taxon>Tetranychoidea</taxon>
        <taxon>Tetranychidae</taxon>
        <taxon>Tetranychus</taxon>
    </lineage>
</organism>
<reference evidence="1" key="2">
    <citation type="submission" date="2015-06" db="UniProtKB">
        <authorList>
            <consortium name="EnsemblMetazoa"/>
        </authorList>
    </citation>
    <scope>IDENTIFICATION</scope>
</reference>
<dbReference type="HOGENOM" id="CLU_3425279_0_0_1"/>
<dbReference type="EnsemblMetazoa" id="tetur22g02240.1">
    <property type="protein sequence ID" value="tetur22g02240.1"/>
    <property type="gene ID" value="tetur22g02240"/>
</dbReference>
<sequence>MALKIAFTWSYRYYPCGSKYST</sequence>
<proteinExistence type="predicted"/>
<name>T1KV31_TETUR</name>
<dbReference type="AlphaFoldDB" id="T1KV31"/>
<dbReference type="EMBL" id="CAEY01000589">
    <property type="status" value="NOT_ANNOTATED_CDS"/>
    <property type="molecule type" value="Genomic_DNA"/>
</dbReference>
<protein>
    <submittedName>
        <fullName evidence="1">Uncharacterized protein</fullName>
    </submittedName>
</protein>